<sequence>MYIFIGIVLLFISLVFLFAQRFAPNSAMMTSFKGNSLKKFIIGLVIASVLSLSYGFYHAATYSFKEAGNVTLTITENKTKRAETLIKIKE</sequence>
<gene>
    <name evidence="1" type="ORF">CN613_17740</name>
</gene>
<dbReference type="EMBL" id="NUDP01000062">
    <property type="protein sequence ID" value="PEM67681.1"/>
    <property type="molecule type" value="Genomic_DNA"/>
</dbReference>
<protein>
    <submittedName>
        <fullName evidence="1">Uncharacterized protein</fullName>
    </submittedName>
</protein>
<name>A0A2C3VL90_9BACI</name>
<evidence type="ECO:0000313" key="2">
    <source>
        <dbReference type="Proteomes" id="UP000219775"/>
    </source>
</evidence>
<dbReference type="Proteomes" id="UP000219775">
    <property type="component" value="Unassembled WGS sequence"/>
</dbReference>
<accession>A0A2C3VL90</accession>
<organism evidence="1 2">
    <name type="scientific">Bacillus pseudomycoides</name>
    <dbReference type="NCBI Taxonomy" id="64104"/>
    <lineage>
        <taxon>Bacteria</taxon>
        <taxon>Bacillati</taxon>
        <taxon>Bacillota</taxon>
        <taxon>Bacilli</taxon>
        <taxon>Bacillales</taxon>
        <taxon>Bacillaceae</taxon>
        <taxon>Bacillus</taxon>
        <taxon>Bacillus cereus group</taxon>
    </lineage>
</organism>
<comment type="caution">
    <text evidence="1">The sequence shown here is derived from an EMBL/GenBank/DDBJ whole genome shotgun (WGS) entry which is preliminary data.</text>
</comment>
<reference evidence="1 2" key="1">
    <citation type="submission" date="2017-09" db="EMBL/GenBank/DDBJ databases">
        <title>Large-scale bioinformatics analysis of Bacillus genomes uncovers conserved roles of natural products in bacterial physiology.</title>
        <authorList>
            <consortium name="Agbiome Team Llc"/>
            <person name="Bleich R.M."/>
            <person name="Grubbs K.J."/>
            <person name="Santa Maria K.C."/>
            <person name="Allen S.E."/>
            <person name="Farag S."/>
            <person name="Shank E.A."/>
            <person name="Bowers A."/>
        </authorList>
    </citation>
    <scope>NUCLEOTIDE SEQUENCE [LARGE SCALE GENOMIC DNA]</scope>
    <source>
        <strain evidence="1 2">AFS009893</strain>
    </source>
</reference>
<evidence type="ECO:0000313" key="1">
    <source>
        <dbReference type="EMBL" id="PEM67681.1"/>
    </source>
</evidence>
<proteinExistence type="predicted"/>
<dbReference type="AlphaFoldDB" id="A0A2C3VL90"/>